<evidence type="ECO:0000256" key="5">
    <source>
        <dbReference type="ARBA" id="ARBA00023163"/>
    </source>
</evidence>
<evidence type="ECO:0000256" key="2">
    <source>
        <dbReference type="ARBA" id="ARBA00022490"/>
    </source>
</evidence>
<dbReference type="InterPro" id="IPR036390">
    <property type="entry name" value="WH_DNA-bd_sf"/>
</dbReference>
<accession>A0ABT2GD36</accession>
<keyword evidence="5" id="KW-0804">Transcription</keyword>
<protein>
    <submittedName>
        <fullName evidence="7">MarR family transcriptional regulator</fullName>
    </submittedName>
</protein>
<dbReference type="Proteomes" id="UP001165580">
    <property type="component" value="Unassembled WGS sequence"/>
</dbReference>
<keyword evidence="3" id="KW-0805">Transcription regulation</keyword>
<dbReference type="PANTHER" id="PTHR33164">
    <property type="entry name" value="TRANSCRIPTIONAL REGULATOR, MARR FAMILY"/>
    <property type="match status" value="1"/>
</dbReference>
<dbReference type="PROSITE" id="PS50995">
    <property type="entry name" value="HTH_MARR_2"/>
    <property type="match status" value="1"/>
</dbReference>
<dbReference type="PANTHER" id="PTHR33164:SF5">
    <property type="entry name" value="ORGANIC HYDROPEROXIDE RESISTANCE TRANSCRIPTIONAL REGULATOR"/>
    <property type="match status" value="1"/>
</dbReference>
<sequence length="158" mass="17089">MVESKETSEPRANPLDELTCFNLYAAARATNRLYNVLLAPWNLTYPQYLVLRLLWARDTATIGEIAKCLMLDSGTTTPLVRRLETHGLVTRTRSSTDERIVTVSLTKRGQALEEDVAGVAYQVGAATGLGAADGLQTIQSLRTINANLAATIAATAQP</sequence>
<dbReference type="InterPro" id="IPR000835">
    <property type="entry name" value="HTH_MarR-typ"/>
</dbReference>
<proteinExistence type="predicted"/>
<dbReference type="SUPFAM" id="SSF46785">
    <property type="entry name" value="Winged helix' DNA-binding domain"/>
    <property type="match status" value="1"/>
</dbReference>
<name>A0ABT2GD36_9MICO</name>
<feature type="domain" description="HTH marR-type" evidence="6">
    <location>
        <begin position="16"/>
        <end position="150"/>
    </location>
</feature>
<dbReference type="InterPro" id="IPR039422">
    <property type="entry name" value="MarR/SlyA-like"/>
</dbReference>
<evidence type="ECO:0000256" key="1">
    <source>
        <dbReference type="ARBA" id="ARBA00004496"/>
    </source>
</evidence>
<dbReference type="InterPro" id="IPR036388">
    <property type="entry name" value="WH-like_DNA-bd_sf"/>
</dbReference>
<dbReference type="Gene3D" id="1.10.10.10">
    <property type="entry name" value="Winged helix-like DNA-binding domain superfamily/Winged helix DNA-binding domain"/>
    <property type="match status" value="1"/>
</dbReference>
<evidence type="ECO:0000313" key="7">
    <source>
        <dbReference type="EMBL" id="MCS5714130.1"/>
    </source>
</evidence>
<dbReference type="RefSeq" id="WP_259485658.1">
    <property type="nucleotide sequence ID" value="NZ_JANTEZ010000002.1"/>
</dbReference>
<keyword evidence="4" id="KW-0238">DNA-binding</keyword>
<reference evidence="7" key="1">
    <citation type="submission" date="2022-08" db="EMBL/GenBank/DDBJ databases">
        <authorList>
            <person name="Deng Y."/>
            <person name="Han X.-F."/>
            <person name="Zhang Y.-Q."/>
        </authorList>
    </citation>
    <scope>NUCLEOTIDE SEQUENCE</scope>
    <source>
        <strain evidence="7">CPCC 205716</strain>
    </source>
</reference>
<evidence type="ECO:0000259" key="6">
    <source>
        <dbReference type="PROSITE" id="PS50995"/>
    </source>
</evidence>
<comment type="caution">
    <text evidence="7">The sequence shown here is derived from an EMBL/GenBank/DDBJ whole genome shotgun (WGS) entry which is preliminary data.</text>
</comment>
<dbReference type="SMART" id="SM00347">
    <property type="entry name" value="HTH_MARR"/>
    <property type="match status" value="1"/>
</dbReference>
<keyword evidence="2" id="KW-0963">Cytoplasm</keyword>
<dbReference type="EMBL" id="JANTEZ010000002">
    <property type="protein sequence ID" value="MCS5714130.1"/>
    <property type="molecule type" value="Genomic_DNA"/>
</dbReference>
<evidence type="ECO:0000256" key="3">
    <source>
        <dbReference type="ARBA" id="ARBA00023015"/>
    </source>
</evidence>
<dbReference type="Pfam" id="PF22381">
    <property type="entry name" value="Staph_reg_Sar_Rot"/>
    <property type="match status" value="1"/>
</dbReference>
<keyword evidence="8" id="KW-1185">Reference proteome</keyword>
<dbReference type="PRINTS" id="PR00598">
    <property type="entry name" value="HTHMARR"/>
</dbReference>
<dbReference type="InterPro" id="IPR055166">
    <property type="entry name" value="Transc_reg_Sar_Rot_HTH"/>
</dbReference>
<gene>
    <name evidence="7" type="ORF">NVV95_06135</name>
</gene>
<evidence type="ECO:0000313" key="8">
    <source>
        <dbReference type="Proteomes" id="UP001165580"/>
    </source>
</evidence>
<comment type="subcellular location">
    <subcellularLocation>
        <location evidence="1">Cytoplasm</location>
    </subcellularLocation>
</comment>
<evidence type="ECO:0000256" key="4">
    <source>
        <dbReference type="ARBA" id="ARBA00023125"/>
    </source>
</evidence>
<organism evidence="7 8">
    <name type="scientific">Herbiconiux gentiana</name>
    <dbReference type="NCBI Taxonomy" id="2970912"/>
    <lineage>
        <taxon>Bacteria</taxon>
        <taxon>Bacillati</taxon>
        <taxon>Actinomycetota</taxon>
        <taxon>Actinomycetes</taxon>
        <taxon>Micrococcales</taxon>
        <taxon>Microbacteriaceae</taxon>
        <taxon>Herbiconiux</taxon>
    </lineage>
</organism>